<dbReference type="GO" id="GO:0006511">
    <property type="term" value="P:ubiquitin-dependent protein catabolic process"/>
    <property type="evidence" value="ECO:0007669"/>
    <property type="project" value="TreeGrafter"/>
</dbReference>
<reference evidence="9" key="1">
    <citation type="journal article" date="2014" name="Proc. Natl. Acad. Sci. U.S.A.">
        <title>Extensive sampling of basidiomycete genomes demonstrates inadequacy of the white-rot/brown-rot paradigm for wood decay fungi.</title>
        <authorList>
            <person name="Riley R."/>
            <person name="Salamov A.A."/>
            <person name="Brown D.W."/>
            <person name="Nagy L.G."/>
            <person name="Floudas D."/>
            <person name="Held B.W."/>
            <person name="Levasseur A."/>
            <person name="Lombard V."/>
            <person name="Morin E."/>
            <person name="Otillar R."/>
            <person name="Lindquist E.A."/>
            <person name="Sun H."/>
            <person name="LaButti K.M."/>
            <person name="Schmutz J."/>
            <person name="Jabbour D."/>
            <person name="Luo H."/>
            <person name="Baker S.E."/>
            <person name="Pisabarro A.G."/>
            <person name="Walton J.D."/>
            <person name="Blanchette R.A."/>
            <person name="Henrissat B."/>
            <person name="Martin F."/>
            <person name="Cullen D."/>
            <person name="Hibbett D.S."/>
            <person name="Grigoriev I.V."/>
        </authorList>
    </citation>
    <scope>NUCLEOTIDE SEQUENCE [LARGE SCALE GENOMIC DNA]</scope>
    <source>
        <strain evidence="9">CBS 339.88</strain>
    </source>
</reference>
<dbReference type="GO" id="GO:0000209">
    <property type="term" value="P:protein polyubiquitination"/>
    <property type="evidence" value="ECO:0007669"/>
    <property type="project" value="InterPro"/>
</dbReference>
<dbReference type="STRING" id="685588.A0A067SKI2"/>
<feature type="transmembrane region" description="Helical" evidence="6">
    <location>
        <begin position="140"/>
        <end position="162"/>
    </location>
</feature>
<evidence type="ECO:0000256" key="5">
    <source>
        <dbReference type="PROSITE-ProRule" id="PRU00104"/>
    </source>
</evidence>
<dbReference type="SMART" id="SM00119">
    <property type="entry name" value="HECTc"/>
    <property type="match status" value="1"/>
</dbReference>
<dbReference type="Gene3D" id="3.90.1750.10">
    <property type="entry name" value="Hect, E3 ligase catalytic domains"/>
    <property type="match status" value="1"/>
</dbReference>
<evidence type="ECO:0000256" key="3">
    <source>
        <dbReference type="ARBA" id="ARBA00022679"/>
    </source>
</evidence>
<dbReference type="PANTHER" id="PTHR45700:SF2">
    <property type="entry name" value="UBIQUITIN-PROTEIN LIGASE E3C"/>
    <property type="match status" value="1"/>
</dbReference>
<dbReference type="Proteomes" id="UP000027222">
    <property type="component" value="Unassembled WGS sequence"/>
</dbReference>
<dbReference type="Gene3D" id="3.30.2160.10">
    <property type="entry name" value="Hect, E3 ligase catalytic domain"/>
    <property type="match status" value="1"/>
</dbReference>
<keyword evidence="4 5" id="KW-0833">Ubl conjugation pathway</keyword>
<proteinExistence type="predicted"/>
<keyword evidence="9" id="KW-1185">Reference proteome</keyword>
<keyword evidence="6" id="KW-0472">Membrane</keyword>
<evidence type="ECO:0000313" key="8">
    <source>
        <dbReference type="EMBL" id="KDR68244.1"/>
    </source>
</evidence>
<dbReference type="HOGENOM" id="CLU_002173_9_3_1"/>
<dbReference type="Gene3D" id="3.30.2410.10">
    <property type="entry name" value="Hect, E3 ligase catalytic domain"/>
    <property type="match status" value="1"/>
</dbReference>
<gene>
    <name evidence="8" type="ORF">GALMADRAFT_1354697</name>
</gene>
<name>A0A067SKI2_GALM3</name>
<dbReference type="PANTHER" id="PTHR45700">
    <property type="entry name" value="UBIQUITIN-PROTEIN LIGASE E3C"/>
    <property type="match status" value="1"/>
</dbReference>
<dbReference type="OrthoDB" id="8068875at2759"/>
<evidence type="ECO:0000256" key="4">
    <source>
        <dbReference type="ARBA" id="ARBA00022786"/>
    </source>
</evidence>
<protein>
    <recommendedName>
        <fullName evidence="2">HECT-type E3 ubiquitin transferase</fullName>
        <ecNumber evidence="2">2.3.2.26</ecNumber>
    </recommendedName>
</protein>
<evidence type="ECO:0000259" key="7">
    <source>
        <dbReference type="PROSITE" id="PS50237"/>
    </source>
</evidence>
<accession>A0A067SKI2</accession>
<keyword evidence="6" id="KW-0812">Transmembrane</keyword>
<feature type="active site" description="Glycyl thioester intermediate" evidence="5">
    <location>
        <position position="391"/>
    </location>
</feature>
<dbReference type="Pfam" id="PF00632">
    <property type="entry name" value="HECT"/>
    <property type="match status" value="1"/>
</dbReference>
<dbReference type="InterPro" id="IPR000569">
    <property type="entry name" value="HECT_dom"/>
</dbReference>
<feature type="domain" description="HECT" evidence="7">
    <location>
        <begin position="68"/>
        <end position="423"/>
    </location>
</feature>
<dbReference type="SUPFAM" id="SSF56204">
    <property type="entry name" value="Hect, E3 ligase catalytic domain"/>
    <property type="match status" value="1"/>
</dbReference>
<dbReference type="InterPro" id="IPR035983">
    <property type="entry name" value="Hect_E3_ubiquitin_ligase"/>
</dbReference>
<dbReference type="AlphaFoldDB" id="A0A067SKI2"/>
<organism evidence="8 9">
    <name type="scientific">Galerina marginata (strain CBS 339.88)</name>
    <dbReference type="NCBI Taxonomy" id="685588"/>
    <lineage>
        <taxon>Eukaryota</taxon>
        <taxon>Fungi</taxon>
        <taxon>Dikarya</taxon>
        <taxon>Basidiomycota</taxon>
        <taxon>Agaricomycotina</taxon>
        <taxon>Agaricomycetes</taxon>
        <taxon>Agaricomycetidae</taxon>
        <taxon>Agaricales</taxon>
        <taxon>Agaricineae</taxon>
        <taxon>Strophariaceae</taxon>
        <taxon>Galerina</taxon>
    </lineage>
</organism>
<dbReference type="PROSITE" id="PS50237">
    <property type="entry name" value="HECT"/>
    <property type="match status" value="1"/>
</dbReference>
<keyword evidence="3" id="KW-0808">Transferase</keyword>
<dbReference type="CDD" id="cd00078">
    <property type="entry name" value="HECTc"/>
    <property type="match status" value="1"/>
</dbReference>
<dbReference type="InterPro" id="IPR044611">
    <property type="entry name" value="E3A/B/C-like"/>
</dbReference>
<keyword evidence="6" id="KW-1133">Transmembrane helix</keyword>
<evidence type="ECO:0000256" key="2">
    <source>
        <dbReference type="ARBA" id="ARBA00012485"/>
    </source>
</evidence>
<evidence type="ECO:0000256" key="6">
    <source>
        <dbReference type="SAM" id="Phobius"/>
    </source>
</evidence>
<comment type="catalytic activity">
    <reaction evidence="1">
        <text>S-ubiquitinyl-[E2 ubiquitin-conjugating enzyme]-L-cysteine + [acceptor protein]-L-lysine = [E2 ubiquitin-conjugating enzyme]-L-cysteine + N(6)-ubiquitinyl-[acceptor protein]-L-lysine.</text>
        <dbReference type="EC" id="2.3.2.26"/>
    </reaction>
</comment>
<dbReference type="FunFam" id="3.30.2410.10:FF:000003">
    <property type="entry name" value="probable E3 ubiquitin-protein ligase HERC4 isoform X1"/>
    <property type="match status" value="1"/>
</dbReference>
<dbReference type="FunFam" id="3.30.2160.10:FF:000002">
    <property type="entry name" value="Putative Ubiquitin-protein ligase E3C"/>
    <property type="match status" value="1"/>
</dbReference>
<dbReference type="EC" id="2.3.2.26" evidence="2"/>
<sequence length="423" mass="49412">MPPRVAILQKIPFAIPFEVRVSMLQHLIANDRVFHGSTDRLNALGHSQRLRVKIRRSFAAQDGFDRLAEVNLKGPLEIIMTDEFGQEEEAIDERGNFKEFFTLFFQQVLQPHFGLWSQNESGDFYPTTHARGIEGAFLSYLYLAIQFLLCSVLPLTLDWYWFIGRMVGKAIYEGIMVEARFAYFFLSKWLGRRCYFDDLFSLDPDLHRRLFTLKHTAENIEDLSLYFTISTKEFEVTKWVDLIPNGREIAVTRENRLRYIDLSSRYRMNAQVKGQSEAFLRGLSQFLQPNWLKIFNQRELQMLIGGSFSPIDVDDLRRHTTYDGVYHNGHEMIISFWRVVNSFHPWQKHDLVHFVTSCSFSHVLGFKELVPNFSILDDGSEENRLPTADTCINRLKLPTYKSERQLREMLLEAMTARAGFDSS</sequence>
<evidence type="ECO:0000313" key="9">
    <source>
        <dbReference type="Proteomes" id="UP000027222"/>
    </source>
</evidence>
<dbReference type="GO" id="GO:0061630">
    <property type="term" value="F:ubiquitin protein ligase activity"/>
    <property type="evidence" value="ECO:0007669"/>
    <property type="project" value="UniProtKB-EC"/>
</dbReference>
<dbReference type="EMBL" id="KL142409">
    <property type="protein sequence ID" value="KDR68244.1"/>
    <property type="molecule type" value="Genomic_DNA"/>
</dbReference>
<evidence type="ECO:0000256" key="1">
    <source>
        <dbReference type="ARBA" id="ARBA00000885"/>
    </source>
</evidence>